<evidence type="ECO:0000256" key="1">
    <source>
        <dbReference type="ARBA" id="ARBA00004906"/>
    </source>
</evidence>
<dbReference type="Gene3D" id="1.20.120.1750">
    <property type="match status" value="1"/>
</dbReference>
<keyword evidence="9" id="KW-0812">Transmembrane</keyword>
<evidence type="ECO:0000256" key="4">
    <source>
        <dbReference type="ARBA" id="ARBA00022737"/>
    </source>
</evidence>
<keyword evidence="5" id="KW-0863">Zinc-finger</keyword>
<keyword evidence="12" id="KW-1185">Reference proteome</keyword>
<feature type="transmembrane region" description="Helical" evidence="9">
    <location>
        <begin position="563"/>
        <end position="581"/>
    </location>
</feature>
<dbReference type="Gene3D" id="3.30.40.10">
    <property type="entry name" value="Zinc/RING finger domain, C3HC4 (zinc finger)"/>
    <property type="match status" value="1"/>
</dbReference>
<evidence type="ECO:0000313" key="12">
    <source>
        <dbReference type="Proteomes" id="UP001530377"/>
    </source>
</evidence>
<organism evidence="11 12">
    <name type="scientific">Cyclostephanos tholiformis</name>
    <dbReference type="NCBI Taxonomy" id="382380"/>
    <lineage>
        <taxon>Eukaryota</taxon>
        <taxon>Sar</taxon>
        <taxon>Stramenopiles</taxon>
        <taxon>Ochrophyta</taxon>
        <taxon>Bacillariophyta</taxon>
        <taxon>Coscinodiscophyceae</taxon>
        <taxon>Thalassiosirophycidae</taxon>
        <taxon>Stephanodiscales</taxon>
        <taxon>Stephanodiscaceae</taxon>
        <taxon>Cyclostephanos</taxon>
    </lineage>
</organism>
<keyword evidence="9" id="KW-0472">Membrane</keyword>
<dbReference type="PROSITE" id="PS00518">
    <property type="entry name" value="ZF_RING_1"/>
    <property type="match status" value="1"/>
</dbReference>
<evidence type="ECO:0000256" key="7">
    <source>
        <dbReference type="ARBA" id="ARBA00022833"/>
    </source>
</evidence>
<feature type="domain" description="RING-type" evidence="10">
    <location>
        <begin position="14"/>
        <end position="484"/>
    </location>
</feature>
<dbReference type="GO" id="GO:0061630">
    <property type="term" value="F:ubiquitin protein ligase activity"/>
    <property type="evidence" value="ECO:0007669"/>
    <property type="project" value="UniProtKB-EC"/>
</dbReference>
<dbReference type="EMBL" id="JALLPB020000643">
    <property type="protein sequence ID" value="KAL3807303.1"/>
    <property type="molecule type" value="Genomic_DNA"/>
</dbReference>
<keyword evidence="3" id="KW-0479">Metal-binding</keyword>
<evidence type="ECO:0000256" key="2">
    <source>
        <dbReference type="ARBA" id="ARBA00022679"/>
    </source>
</evidence>
<evidence type="ECO:0000256" key="8">
    <source>
        <dbReference type="SAM" id="MobiDB-lite"/>
    </source>
</evidence>
<name>A0ABD3R3I6_9STRA</name>
<dbReference type="CDD" id="cd20354">
    <property type="entry name" value="Rcat_RBR_RNF14"/>
    <property type="match status" value="1"/>
</dbReference>
<evidence type="ECO:0000313" key="11">
    <source>
        <dbReference type="EMBL" id="KAL3807303.1"/>
    </source>
</evidence>
<dbReference type="InterPro" id="IPR013083">
    <property type="entry name" value="Znf_RING/FYVE/PHD"/>
</dbReference>
<keyword evidence="6" id="KW-0833">Ubl conjugation pathway</keyword>
<keyword evidence="4" id="KW-0677">Repeat</keyword>
<reference evidence="11 12" key="1">
    <citation type="submission" date="2024-10" db="EMBL/GenBank/DDBJ databases">
        <title>Updated reference genomes for cyclostephanoid diatoms.</title>
        <authorList>
            <person name="Roberts W.R."/>
            <person name="Alverson A.J."/>
        </authorList>
    </citation>
    <scope>NUCLEOTIDE SEQUENCE [LARGE SCALE GENOMIC DNA]</scope>
    <source>
        <strain evidence="11 12">AJA228-03</strain>
    </source>
</reference>
<feature type="region of interest" description="Disordered" evidence="8">
    <location>
        <begin position="258"/>
        <end position="301"/>
    </location>
</feature>
<feature type="compositionally biased region" description="Low complexity" evidence="8">
    <location>
        <begin position="280"/>
        <end position="293"/>
    </location>
</feature>
<keyword evidence="2" id="KW-0808">Transferase</keyword>
<evidence type="ECO:0000259" key="10">
    <source>
        <dbReference type="PROSITE" id="PS51873"/>
    </source>
</evidence>
<protein>
    <recommendedName>
        <fullName evidence="10">RING-type domain-containing protein</fullName>
    </recommendedName>
</protein>
<dbReference type="InterPro" id="IPR047548">
    <property type="entry name" value="Rcat_RBR_RNF14"/>
</dbReference>
<dbReference type="InterPro" id="IPR044066">
    <property type="entry name" value="TRIAD_supradom"/>
</dbReference>
<dbReference type="AlphaFoldDB" id="A0ABD3R3I6"/>
<dbReference type="InterPro" id="IPR031127">
    <property type="entry name" value="E3_UB_ligase_RBR"/>
</dbReference>
<keyword evidence="7" id="KW-0862">Zinc</keyword>
<dbReference type="Proteomes" id="UP001530377">
    <property type="component" value="Unassembled WGS sequence"/>
</dbReference>
<dbReference type="SUPFAM" id="SSF57850">
    <property type="entry name" value="RING/U-box"/>
    <property type="match status" value="2"/>
</dbReference>
<keyword evidence="9" id="KW-1133">Transmembrane helix</keyword>
<evidence type="ECO:0000256" key="6">
    <source>
        <dbReference type="ARBA" id="ARBA00022786"/>
    </source>
</evidence>
<dbReference type="Pfam" id="PF26200">
    <property type="entry name" value="Rcat_RNF216"/>
    <property type="match status" value="1"/>
</dbReference>
<dbReference type="PANTHER" id="PTHR11685">
    <property type="entry name" value="RBR FAMILY RING FINGER AND IBR DOMAIN-CONTAINING"/>
    <property type="match status" value="1"/>
</dbReference>
<comment type="caution">
    <text evidence="11">The sequence shown here is derived from an EMBL/GenBank/DDBJ whole genome shotgun (WGS) entry which is preliminary data.</text>
</comment>
<feature type="transmembrane region" description="Helical" evidence="9">
    <location>
        <begin position="504"/>
        <end position="533"/>
    </location>
</feature>
<dbReference type="InterPro" id="IPR017907">
    <property type="entry name" value="Znf_RING_CS"/>
</dbReference>
<evidence type="ECO:0000256" key="5">
    <source>
        <dbReference type="ARBA" id="ARBA00022771"/>
    </source>
</evidence>
<gene>
    <name evidence="11" type="ORF">ACHAXA_008528</name>
</gene>
<comment type="pathway">
    <text evidence="1">Protein modification; protein ubiquitination.</text>
</comment>
<accession>A0ABD3R3I6</accession>
<proteinExistence type="predicted"/>
<evidence type="ECO:0000256" key="3">
    <source>
        <dbReference type="ARBA" id="ARBA00022723"/>
    </source>
</evidence>
<dbReference type="PROSITE" id="PS51873">
    <property type="entry name" value="TRIAD"/>
    <property type="match status" value="1"/>
</dbReference>
<dbReference type="GO" id="GO:0008270">
    <property type="term" value="F:zinc ion binding"/>
    <property type="evidence" value="ECO:0007669"/>
    <property type="project" value="UniProtKB-KW"/>
</dbReference>
<sequence length="625" mass="69866">MDLTNPHDASQSDATFTCPICLVEKRVVTIANDDDGDDSASDARTRSYAYADEDERPVFILSSCGHKFCAACLRAYVRSKLLDGEIDVTCCHFKFSFPERDGDFHRCDAPMEESDIYQLMRILVVDSDESTDEWHGRDGYDRGIFANCDSSRNDKTNGNDELWTKYQKLKFDLHHGRDTVRRCPGCDEARIFDHESMKRYQAKYLIQNYDPIAAVGDHRSNVRTTGGMSLLERMLVVVRRRMSEVTNVISTDVASDEGVNVSVNMPGPEEGLDVPDNGIKSPDSADPAQPSSAKSKEGDNIQYELNIVASTEKNDDDHDLRSTTTRNVPIDFVSLLERKRRLTHNELDDGRQTSSDEPYHIEATRLNTPVPVKSTIPCVTCRTCSTDFCYFHSNAHPSGTSSCILYHKKSVELDRANLEYVSHTLRARPCPNCGIAVSKEGGCNQIKCGSCGTHFCWICSAVVDDGAFPEHFRWWNVTGCANMQLDENNDPMRCTIFGARMLSFFQIVVLGLPALGLTLLSIVLCPCVVFGCGNTNRERVVNFFSFWGSFLSSLLLLPFTCLGLLIITAIYCFAAGIKFLVKNLKRSRNTDTSDVALSTRPSNSNSAEDFIRDLGNILDRMEEGR</sequence>
<evidence type="ECO:0000256" key="9">
    <source>
        <dbReference type="SAM" id="Phobius"/>
    </source>
</evidence>